<dbReference type="Proteomes" id="UP001163046">
    <property type="component" value="Unassembled WGS sequence"/>
</dbReference>
<reference evidence="1" key="1">
    <citation type="submission" date="2023-01" db="EMBL/GenBank/DDBJ databases">
        <title>Genome assembly of the deep-sea coral Lophelia pertusa.</title>
        <authorList>
            <person name="Herrera S."/>
            <person name="Cordes E."/>
        </authorList>
    </citation>
    <scope>NUCLEOTIDE SEQUENCE</scope>
    <source>
        <strain evidence="1">USNM1676648</strain>
        <tissue evidence="1">Polyp</tissue>
    </source>
</reference>
<dbReference type="OrthoDB" id="5984372at2759"/>
<evidence type="ECO:0000313" key="2">
    <source>
        <dbReference type="Proteomes" id="UP001163046"/>
    </source>
</evidence>
<protein>
    <submittedName>
        <fullName evidence="1">Uncharacterized protein</fullName>
    </submittedName>
</protein>
<organism evidence="1 2">
    <name type="scientific">Desmophyllum pertusum</name>
    <dbReference type="NCBI Taxonomy" id="174260"/>
    <lineage>
        <taxon>Eukaryota</taxon>
        <taxon>Metazoa</taxon>
        <taxon>Cnidaria</taxon>
        <taxon>Anthozoa</taxon>
        <taxon>Hexacorallia</taxon>
        <taxon>Scleractinia</taxon>
        <taxon>Caryophylliina</taxon>
        <taxon>Caryophylliidae</taxon>
        <taxon>Desmophyllum</taxon>
    </lineage>
</organism>
<keyword evidence="2" id="KW-1185">Reference proteome</keyword>
<accession>A0A9X0D7S3</accession>
<comment type="caution">
    <text evidence="1">The sequence shown here is derived from an EMBL/GenBank/DDBJ whole genome shotgun (WGS) entry which is preliminary data.</text>
</comment>
<dbReference type="AlphaFoldDB" id="A0A9X0D7S3"/>
<name>A0A9X0D7S3_9CNID</name>
<gene>
    <name evidence="1" type="ORF">OS493_035863</name>
</gene>
<proteinExistence type="predicted"/>
<sequence>MFKDFRLKKACDSLSSSRSCLLFWSNSARSQQCTEPDWTSTFAIAGDSMSQCENNVSYVNGLSSAGYGALVETGPGVIKAARCCAVKLPYSQEGNDCYWNEWWTALSRQDSWATCQRKGYLFHGFFTVGRNFLADIGMGQCCKPSTHPDEDGSCTEVNVDFTADGTKQCPDDTFMKGIYKTKCSTIDCLTRIRCCTMVQG</sequence>
<evidence type="ECO:0000313" key="1">
    <source>
        <dbReference type="EMBL" id="KAJ7388753.1"/>
    </source>
</evidence>
<dbReference type="EMBL" id="MU825452">
    <property type="protein sequence ID" value="KAJ7388753.1"/>
    <property type="molecule type" value="Genomic_DNA"/>
</dbReference>